<organism evidence="1 2">
    <name type="scientific">Paenibacillus cellulosilyticus</name>
    <dbReference type="NCBI Taxonomy" id="375489"/>
    <lineage>
        <taxon>Bacteria</taxon>
        <taxon>Bacillati</taxon>
        <taxon>Bacillota</taxon>
        <taxon>Bacilli</taxon>
        <taxon>Bacillales</taxon>
        <taxon>Paenibacillaceae</taxon>
        <taxon>Paenibacillus</taxon>
    </lineage>
</organism>
<protein>
    <submittedName>
        <fullName evidence="1">Uncharacterized protein</fullName>
    </submittedName>
</protein>
<gene>
    <name evidence="1" type="ORF">DFQ01_103238</name>
</gene>
<evidence type="ECO:0000313" key="1">
    <source>
        <dbReference type="EMBL" id="PWW06336.1"/>
    </source>
</evidence>
<proteinExistence type="predicted"/>
<accession>A0A2V2YY23</accession>
<comment type="caution">
    <text evidence="1">The sequence shown here is derived from an EMBL/GenBank/DDBJ whole genome shotgun (WGS) entry which is preliminary data.</text>
</comment>
<sequence length="71" mass="8364">MTMAEMYGRLSRRKLVKPWYDHNWHEITAIIEDMENEMKEQIRLHGGEVKEPKKLTRSAIGQILGHFNRGG</sequence>
<dbReference type="EMBL" id="QGTQ01000003">
    <property type="protein sequence ID" value="PWW06336.1"/>
    <property type="molecule type" value="Genomic_DNA"/>
</dbReference>
<keyword evidence="2" id="KW-1185">Reference proteome</keyword>
<dbReference type="RefSeq" id="WP_110043016.1">
    <property type="nucleotide sequence ID" value="NZ_CP054611.1"/>
</dbReference>
<name>A0A2V2YY23_9BACL</name>
<dbReference type="Proteomes" id="UP000246635">
    <property type="component" value="Unassembled WGS sequence"/>
</dbReference>
<evidence type="ECO:0000313" key="2">
    <source>
        <dbReference type="Proteomes" id="UP000246635"/>
    </source>
</evidence>
<reference evidence="1 2" key="1">
    <citation type="submission" date="2018-05" db="EMBL/GenBank/DDBJ databases">
        <title>Genomic Encyclopedia of Type Strains, Phase III (KMG-III): the genomes of soil and plant-associated and newly described type strains.</title>
        <authorList>
            <person name="Whitman W."/>
        </authorList>
    </citation>
    <scope>NUCLEOTIDE SEQUENCE [LARGE SCALE GENOMIC DNA]</scope>
    <source>
        <strain evidence="1 2">CECT 5696</strain>
    </source>
</reference>
<dbReference type="AlphaFoldDB" id="A0A2V2YY23"/>